<gene>
    <name evidence="9" type="ORF">BKCO1_1100099</name>
</gene>
<keyword evidence="7" id="KW-0472">Membrane</keyword>
<proteinExistence type="inferred from homology"/>
<dbReference type="AlphaFoldDB" id="A0A1J9S7K4"/>
<dbReference type="OrthoDB" id="46189at2759"/>
<evidence type="ECO:0000313" key="9">
    <source>
        <dbReference type="EMBL" id="OJD36471.1"/>
    </source>
</evidence>
<organism evidence="9 10">
    <name type="scientific">Diplodia corticola</name>
    <dbReference type="NCBI Taxonomy" id="236234"/>
    <lineage>
        <taxon>Eukaryota</taxon>
        <taxon>Fungi</taxon>
        <taxon>Dikarya</taxon>
        <taxon>Ascomycota</taxon>
        <taxon>Pezizomycotina</taxon>
        <taxon>Dothideomycetes</taxon>
        <taxon>Dothideomycetes incertae sedis</taxon>
        <taxon>Botryosphaeriales</taxon>
        <taxon>Botryosphaeriaceae</taxon>
        <taxon>Diplodia</taxon>
    </lineage>
</organism>
<evidence type="ECO:0000256" key="5">
    <source>
        <dbReference type="ARBA" id="ARBA00022927"/>
    </source>
</evidence>
<feature type="compositionally biased region" description="Acidic residues" evidence="8">
    <location>
        <begin position="689"/>
        <end position="705"/>
    </location>
</feature>
<evidence type="ECO:0000256" key="2">
    <source>
        <dbReference type="ARBA" id="ARBA00006653"/>
    </source>
</evidence>
<evidence type="ECO:0000256" key="8">
    <source>
        <dbReference type="SAM" id="MobiDB-lite"/>
    </source>
</evidence>
<dbReference type="GeneID" id="31010719"/>
<dbReference type="GO" id="GO:0017119">
    <property type="term" value="C:Golgi transport complex"/>
    <property type="evidence" value="ECO:0007669"/>
    <property type="project" value="InterPro"/>
</dbReference>
<comment type="caution">
    <text evidence="9">The sequence shown here is derived from an EMBL/GenBank/DDBJ whole genome shotgun (WGS) entry which is preliminary data.</text>
</comment>
<dbReference type="RefSeq" id="XP_020132731.1">
    <property type="nucleotide sequence ID" value="XM_020270460.1"/>
</dbReference>
<dbReference type="Proteomes" id="UP000183809">
    <property type="component" value="Unassembled WGS sequence"/>
</dbReference>
<dbReference type="Pfam" id="PF08700">
    <property type="entry name" value="VPS51_Exo84_N"/>
    <property type="match status" value="1"/>
</dbReference>
<comment type="similarity">
    <text evidence="2">Belongs to the COG1 family.</text>
</comment>
<dbReference type="PANTHER" id="PTHR31658:SF0">
    <property type="entry name" value="CONSERVED OLIGOMERIC GOLGI COMPLEX SUBUNIT 1"/>
    <property type="match status" value="1"/>
</dbReference>
<name>A0A1J9S7K4_9PEZI</name>
<dbReference type="GO" id="GO:0006891">
    <property type="term" value="P:intra-Golgi vesicle-mediated transport"/>
    <property type="evidence" value="ECO:0007669"/>
    <property type="project" value="InterPro"/>
</dbReference>
<keyword evidence="6" id="KW-0333">Golgi apparatus</keyword>
<accession>A0A1J9S7K4</accession>
<reference evidence="9 10" key="1">
    <citation type="submission" date="2016-10" db="EMBL/GenBank/DDBJ databases">
        <title>Proteomics and genomics reveal pathogen-plant mechanisms compatible with a hemibiotrophic lifestyle of Diplodia corticola.</title>
        <authorList>
            <person name="Fernandes I."/>
            <person name="De Jonge R."/>
            <person name="Van De Peer Y."/>
            <person name="Devreese B."/>
            <person name="Alves A."/>
            <person name="Esteves A.C."/>
        </authorList>
    </citation>
    <scope>NUCLEOTIDE SEQUENCE [LARGE SCALE GENOMIC DNA]</scope>
    <source>
        <strain evidence="9 10">CBS 112549</strain>
    </source>
</reference>
<evidence type="ECO:0000256" key="6">
    <source>
        <dbReference type="ARBA" id="ARBA00023034"/>
    </source>
</evidence>
<dbReference type="GO" id="GO:0000139">
    <property type="term" value="C:Golgi membrane"/>
    <property type="evidence" value="ECO:0007669"/>
    <property type="project" value="UniProtKB-SubCell"/>
</dbReference>
<sequence>MATAAAADPRSFTSADDAFQYPVPVVRKLEQQLRHNADENREKLRSLVGASYRDLLGTAERIIEMDSQMQRVESTLGVIGQRCNSRRMESITKNYRGLAAHSRKLDAERFSFAAQLALLQTCPTVIRRTLKKGSTLLAAKILVISRLLHKNLSDTPDAPPFVDALKNQLASLRRKLLHAIDKQFSRFNSDTHDVLESMCAFSLATSSAPSDVLRHFHHVRLESITRLVDEGRTSQDHLPRALRLYVRTLVDTQAIFPQRLADALVRLKARPLLQDPEIQAIVELNLEVHERWIAGEVRNFTPWPRHDELSKPDAEKLLKTWARQAVQAFLDSTRGVLAEHDDPKTVLHVRREMLETWLSSTNRGLGVDPSSVLDDLRTVLNDRLRTLLTERALRLNLVTSDLSRILDACTGDDEHRAVSLWDPSTPYIDTSNGAPAFKRAIIERSHGLDTSLLQLIASYDLWASSLEGAYAVIKEMKDTRWDDDLDADDGDDDFELESKQALLSEDDPRSLEDSLKDALSAAFAELQKDVDTLVSNTVADPDLAAPKTILLTRALREVSQRLGALSAANRRIVASSTVFPPSVTRPLHLSIAKLVSQSPLAVYGAATKKLARSRRARARALWEGNPQLPVQPSVSAFKYLCALHREMWTCGGDLWSPGAVDVLKNEISDATAAILRGCVEAITVVPGAEDGDAADREDEKDEGGEDGSRREANGTGEEDAAGGGDATATNDEEKAVEEEKEHRTPSPSAEVQKDKLIHLLFDVCYLQRVLAQRVAEGGPSPFVALEKQLQEASGADNAVLERLKKNAGDYWRKSYLLLALLS</sequence>
<feature type="region of interest" description="Disordered" evidence="8">
    <location>
        <begin position="687"/>
        <end position="750"/>
    </location>
</feature>
<comment type="subcellular location">
    <subcellularLocation>
        <location evidence="1">Golgi apparatus membrane</location>
        <topology evidence="1">Peripheral membrane protein</topology>
    </subcellularLocation>
</comment>
<keyword evidence="4" id="KW-0813">Transport</keyword>
<evidence type="ECO:0000256" key="7">
    <source>
        <dbReference type="ARBA" id="ARBA00023136"/>
    </source>
</evidence>
<evidence type="ECO:0000256" key="4">
    <source>
        <dbReference type="ARBA" id="ARBA00022448"/>
    </source>
</evidence>
<feature type="compositionally biased region" description="Basic and acidic residues" evidence="8">
    <location>
        <begin position="731"/>
        <end position="744"/>
    </location>
</feature>
<evidence type="ECO:0000256" key="3">
    <source>
        <dbReference type="ARBA" id="ARBA00020978"/>
    </source>
</evidence>
<keyword evidence="5" id="KW-0653">Protein transport</keyword>
<evidence type="ECO:0000313" key="10">
    <source>
        <dbReference type="Proteomes" id="UP000183809"/>
    </source>
</evidence>
<dbReference type="InterPro" id="IPR033370">
    <property type="entry name" value="COG1"/>
</dbReference>
<dbReference type="STRING" id="236234.A0A1J9S7K4"/>
<dbReference type="EMBL" id="MNUE01000011">
    <property type="protein sequence ID" value="OJD36471.1"/>
    <property type="molecule type" value="Genomic_DNA"/>
</dbReference>
<evidence type="ECO:0000256" key="1">
    <source>
        <dbReference type="ARBA" id="ARBA00004395"/>
    </source>
</evidence>
<dbReference type="PANTHER" id="PTHR31658">
    <property type="entry name" value="CONSERVED OLIGOMERIC GOLGI COMPLEX SUBUNIT 1"/>
    <property type="match status" value="1"/>
</dbReference>
<protein>
    <recommendedName>
        <fullName evidence="3">Conserved oligomeric Golgi complex subunit 1</fullName>
    </recommendedName>
</protein>
<keyword evidence="10" id="KW-1185">Reference proteome</keyword>
<dbReference type="GO" id="GO:0015031">
    <property type="term" value="P:protein transport"/>
    <property type="evidence" value="ECO:0007669"/>
    <property type="project" value="UniProtKB-KW"/>
</dbReference>